<sequence length="28" mass="3271">MSDKEKPYPYWHICNVAGDSRIEGDVYP</sequence>
<proteinExistence type="predicted"/>
<evidence type="ECO:0000313" key="2">
    <source>
        <dbReference type="Proteomes" id="UP000032735"/>
    </source>
</evidence>
<organism evidence="1 2">
    <name type="scientific">Xenorhabdus poinarii G6</name>
    <dbReference type="NCBI Taxonomy" id="1354304"/>
    <lineage>
        <taxon>Bacteria</taxon>
        <taxon>Pseudomonadati</taxon>
        <taxon>Pseudomonadota</taxon>
        <taxon>Gammaproteobacteria</taxon>
        <taxon>Enterobacterales</taxon>
        <taxon>Morganellaceae</taxon>
        <taxon>Xenorhabdus</taxon>
    </lineage>
</organism>
<dbReference type="AlphaFoldDB" id="A0A068R882"/>
<accession>A0A068R882</accession>
<dbReference type="KEGG" id="xpo:XPG1_2663"/>
<gene>
    <name evidence="1" type="ORF">XPG1_2663</name>
</gene>
<reference evidence="1 2" key="1">
    <citation type="submission" date="2013-07" db="EMBL/GenBank/DDBJ databases">
        <authorList>
            <person name="Genoscope - CEA"/>
        </authorList>
    </citation>
    <scope>NUCLEOTIDE SEQUENCE [LARGE SCALE GENOMIC DNA]</scope>
    <source>
        <strain evidence="1 2">G6</strain>
    </source>
</reference>
<evidence type="ECO:0000313" key="1">
    <source>
        <dbReference type="EMBL" id="CDG22315.1"/>
    </source>
</evidence>
<protein>
    <submittedName>
        <fullName evidence="1">Uncharacterized protein</fullName>
    </submittedName>
</protein>
<dbReference type="EMBL" id="FO704551">
    <property type="protein sequence ID" value="CDG22315.1"/>
    <property type="molecule type" value="Genomic_DNA"/>
</dbReference>
<keyword evidence="2" id="KW-1185">Reference proteome</keyword>
<dbReference type="Proteomes" id="UP000032735">
    <property type="component" value="Chromosome"/>
</dbReference>
<dbReference type="HOGENOM" id="CLU_3413024_0_0_6"/>
<name>A0A068R882_9GAMM</name>